<reference evidence="4 5" key="1">
    <citation type="submission" date="2024-05" db="EMBL/GenBank/DDBJ databases">
        <authorList>
            <person name="Duchaud E."/>
        </authorList>
    </citation>
    <scope>NUCLEOTIDE SEQUENCE [LARGE SCALE GENOMIC DNA]</scope>
    <source>
        <strain evidence="4">Ena-SAMPLE-TAB-13-05-2024-13:56:06:370-140302</strain>
    </source>
</reference>
<organism evidence="4 5">
    <name type="scientific">Tenacibaculum platacis</name>
    <dbReference type="NCBI Taxonomy" id="3137852"/>
    <lineage>
        <taxon>Bacteria</taxon>
        <taxon>Pseudomonadati</taxon>
        <taxon>Bacteroidota</taxon>
        <taxon>Flavobacteriia</taxon>
        <taxon>Flavobacteriales</taxon>
        <taxon>Flavobacteriaceae</taxon>
        <taxon>Tenacibaculum</taxon>
    </lineage>
</organism>
<dbReference type="EMBL" id="CAXIXY010000003">
    <property type="protein sequence ID" value="CAL2075295.1"/>
    <property type="molecule type" value="Genomic_DNA"/>
</dbReference>
<dbReference type="InterPro" id="IPR025232">
    <property type="entry name" value="DUF4174"/>
</dbReference>
<protein>
    <submittedName>
        <fullName evidence="4">DUF4174 domain-containing protein</fullName>
    </submittedName>
</protein>
<proteinExistence type="predicted"/>
<feature type="domain" description="DUF4174" evidence="3">
    <location>
        <begin position="24"/>
        <end position="145"/>
    </location>
</feature>
<evidence type="ECO:0000313" key="5">
    <source>
        <dbReference type="Proteomes" id="UP001497416"/>
    </source>
</evidence>
<evidence type="ECO:0000256" key="1">
    <source>
        <dbReference type="ARBA" id="ARBA00022729"/>
    </source>
</evidence>
<evidence type="ECO:0000256" key="2">
    <source>
        <dbReference type="SAM" id="SignalP"/>
    </source>
</evidence>
<name>A0ABM9NQP7_9FLAO</name>
<sequence>MKHYLLVPILFLCVSILPAQNLDLSEFEWKNRVLLTVSNSNSSSLASEQMTVFNSNAKGFKERKLILFEIQAERYRKITFNDTSSIKTDWRYSNKPYLKYKSKKANFKVLLIGLDGGIKNTKTNKIFTQADLFTIIDGMPMRKRELRKKQ</sequence>
<evidence type="ECO:0000259" key="3">
    <source>
        <dbReference type="Pfam" id="PF13778"/>
    </source>
</evidence>
<feature type="signal peptide" evidence="2">
    <location>
        <begin position="1"/>
        <end position="19"/>
    </location>
</feature>
<accession>A0ABM9NQP7</accession>
<dbReference type="RefSeq" id="WP_348709654.1">
    <property type="nucleotide sequence ID" value="NZ_CAXIXY010000003.1"/>
</dbReference>
<comment type="caution">
    <text evidence="4">The sequence shown here is derived from an EMBL/GenBank/DDBJ whole genome shotgun (WGS) entry which is preliminary data.</text>
</comment>
<dbReference type="Proteomes" id="UP001497416">
    <property type="component" value="Unassembled WGS sequence"/>
</dbReference>
<keyword evidence="5" id="KW-1185">Reference proteome</keyword>
<gene>
    <name evidence="4" type="ORF">T190607A01A_10167</name>
</gene>
<dbReference type="Pfam" id="PF13778">
    <property type="entry name" value="DUF4174"/>
    <property type="match status" value="1"/>
</dbReference>
<feature type="chain" id="PRO_5046805816" evidence="2">
    <location>
        <begin position="20"/>
        <end position="150"/>
    </location>
</feature>
<keyword evidence="1 2" id="KW-0732">Signal</keyword>
<evidence type="ECO:0000313" key="4">
    <source>
        <dbReference type="EMBL" id="CAL2075295.1"/>
    </source>
</evidence>